<comment type="similarity">
    <text evidence="1">Belongs to the UPF0065 (bug) family.</text>
</comment>
<accession>A0A4Q7NEE2</accession>
<comment type="caution">
    <text evidence="3">The sequence shown here is derived from an EMBL/GenBank/DDBJ whole genome shotgun (WGS) entry which is preliminary data.</text>
</comment>
<dbReference type="PIRSF" id="PIRSF017082">
    <property type="entry name" value="YflP"/>
    <property type="match status" value="1"/>
</dbReference>
<dbReference type="OrthoDB" id="8679188at2"/>
<feature type="signal peptide" evidence="2">
    <location>
        <begin position="1"/>
        <end position="20"/>
    </location>
</feature>
<dbReference type="Pfam" id="PF03401">
    <property type="entry name" value="TctC"/>
    <property type="match status" value="1"/>
</dbReference>
<keyword evidence="3" id="KW-0675">Receptor</keyword>
<feature type="chain" id="PRO_5020810138" evidence="2">
    <location>
        <begin position="21"/>
        <end position="323"/>
    </location>
</feature>
<protein>
    <submittedName>
        <fullName evidence="3">Tripartite-type tricarboxylate transporter receptor subunit TctC</fullName>
    </submittedName>
</protein>
<gene>
    <name evidence="3" type="ORF">EV675_3972</name>
</gene>
<dbReference type="PANTHER" id="PTHR42928">
    <property type="entry name" value="TRICARBOXYLATE-BINDING PROTEIN"/>
    <property type="match status" value="1"/>
</dbReference>
<dbReference type="Gene3D" id="3.40.190.10">
    <property type="entry name" value="Periplasmic binding protein-like II"/>
    <property type="match status" value="1"/>
</dbReference>
<dbReference type="EMBL" id="SGXC01000002">
    <property type="protein sequence ID" value="RZS81349.1"/>
    <property type="molecule type" value="Genomic_DNA"/>
</dbReference>
<dbReference type="InterPro" id="IPR042100">
    <property type="entry name" value="Bug_dom1"/>
</dbReference>
<dbReference type="RefSeq" id="WP_130359074.1">
    <property type="nucleotide sequence ID" value="NZ_SGXC01000002.1"/>
</dbReference>
<proteinExistence type="inferred from homology"/>
<dbReference type="InterPro" id="IPR005064">
    <property type="entry name" value="BUG"/>
</dbReference>
<evidence type="ECO:0000313" key="3">
    <source>
        <dbReference type="EMBL" id="RZS81349.1"/>
    </source>
</evidence>
<evidence type="ECO:0000256" key="2">
    <source>
        <dbReference type="SAM" id="SignalP"/>
    </source>
</evidence>
<keyword evidence="4" id="KW-1185">Reference proteome</keyword>
<organism evidence="3 4">
    <name type="scientific">Pigmentiphaga kullae</name>
    <dbReference type="NCBI Taxonomy" id="151784"/>
    <lineage>
        <taxon>Bacteria</taxon>
        <taxon>Pseudomonadati</taxon>
        <taxon>Pseudomonadota</taxon>
        <taxon>Betaproteobacteria</taxon>
        <taxon>Burkholderiales</taxon>
        <taxon>Alcaligenaceae</taxon>
        <taxon>Pigmentiphaga</taxon>
    </lineage>
</organism>
<dbReference type="AlphaFoldDB" id="A0A4Q7NEE2"/>
<sequence length="323" mass="34153">MKPTWMLGALLAACSTLAVAGDAGNYPAKPVKLVLPFPTGATFVVGQMLAERLTQELGQPVVVENKSGAGGRIAMEHVAKAQPDGYTLLLTSPTLTITPAINQSLRFDPLADLAPVAMVAEVPNVFVVNPQKFGQDDFSALRARLAAHPGQYSYGSGGAGSSNHLAFEKFKALTGTDILHVPYQGASQAVTSAVGGQIDMVINGLPSSVPLIKGQQLKAMFVLTRERQPLLPDTPSAVEVGLPDMVVTTWYGVLAPQGTPSPIVDKISAAIKRGFSAAEVRKRLADNGIEVVYSNPRDFSAFIKQDYTAWKKVVSDAAISVQN</sequence>
<dbReference type="PANTHER" id="PTHR42928:SF5">
    <property type="entry name" value="BLR1237 PROTEIN"/>
    <property type="match status" value="1"/>
</dbReference>
<keyword evidence="2" id="KW-0732">Signal</keyword>
<evidence type="ECO:0000313" key="4">
    <source>
        <dbReference type="Proteomes" id="UP000292445"/>
    </source>
</evidence>
<name>A0A4Q7NEE2_9BURK</name>
<dbReference type="SUPFAM" id="SSF53850">
    <property type="entry name" value="Periplasmic binding protein-like II"/>
    <property type="match status" value="1"/>
</dbReference>
<dbReference type="Gene3D" id="3.40.190.150">
    <property type="entry name" value="Bordetella uptake gene, domain 1"/>
    <property type="match status" value="1"/>
</dbReference>
<dbReference type="Proteomes" id="UP000292445">
    <property type="component" value="Unassembled WGS sequence"/>
</dbReference>
<reference evidence="3 4" key="1">
    <citation type="submission" date="2019-02" db="EMBL/GenBank/DDBJ databases">
        <title>Genomic Encyclopedia of Type Strains, Phase IV (KMG-IV): sequencing the most valuable type-strain genomes for metagenomic binning, comparative biology and taxonomic classification.</title>
        <authorList>
            <person name="Goeker M."/>
        </authorList>
    </citation>
    <scope>NUCLEOTIDE SEQUENCE [LARGE SCALE GENOMIC DNA]</scope>
    <source>
        <strain evidence="3 4">K24</strain>
    </source>
</reference>
<evidence type="ECO:0000256" key="1">
    <source>
        <dbReference type="ARBA" id="ARBA00006987"/>
    </source>
</evidence>